<keyword evidence="22" id="KW-1185">Reference proteome</keyword>
<reference evidence="21" key="1">
    <citation type="submission" date="2022-12" db="EMBL/GenBank/DDBJ databases">
        <authorList>
            <person name="Petersen C."/>
        </authorList>
    </citation>
    <scope>NUCLEOTIDE SEQUENCE</scope>
    <source>
        <strain evidence="21">IBT 15544</strain>
    </source>
</reference>
<evidence type="ECO:0000256" key="5">
    <source>
        <dbReference type="ARBA" id="ARBA00022651"/>
    </source>
</evidence>
<comment type="caution">
    <text evidence="21">The sequence shown here is derived from an EMBL/GenBank/DDBJ whole genome shotgun (WGS) entry which is preliminary data.</text>
</comment>
<dbReference type="PANTHER" id="PTHR42721">
    <property type="entry name" value="SUGAR HYDROLASE-RELATED"/>
    <property type="match status" value="1"/>
</dbReference>
<evidence type="ECO:0000256" key="15">
    <source>
        <dbReference type="ARBA" id="ARBA00041508"/>
    </source>
</evidence>
<dbReference type="SUPFAM" id="SSF52279">
    <property type="entry name" value="Beta-D-glucan exohydrolase, C-terminal domain"/>
    <property type="match status" value="1"/>
</dbReference>
<protein>
    <recommendedName>
        <fullName evidence="14">xylan 1,4-beta-xylosidase</fullName>
        <ecNumber evidence="14">3.2.1.37</ecNumber>
    </recommendedName>
    <alternativeName>
        <fullName evidence="17">1,4-beta-D-xylan xylohydrolase xlnD</fullName>
    </alternativeName>
    <alternativeName>
        <fullName evidence="18">Beta-xylosidase A</fullName>
    </alternativeName>
    <alternativeName>
        <fullName evidence="16">Beta-xylosidase xlnD</fullName>
    </alternativeName>
    <alternativeName>
        <fullName evidence="15">Xylobiase xlnD</fullName>
    </alternativeName>
</protein>
<dbReference type="InterPro" id="IPR017853">
    <property type="entry name" value="GH"/>
</dbReference>
<keyword evidence="10" id="KW-0326">Glycosidase</keyword>
<evidence type="ECO:0000256" key="8">
    <source>
        <dbReference type="ARBA" id="ARBA00023180"/>
    </source>
</evidence>
<dbReference type="GO" id="GO:0046556">
    <property type="term" value="F:alpha-L-arabinofuranosidase activity"/>
    <property type="evidence" value="ECO:0007669"/>
    <property type="project" value="TreeGrafter"/>
</dbReference>
<dbReference type="Pfam" id="PF00933">
    <property type="entry name" value="Glyco_hydro_3"/>
    <property type="match status" value="1"/>
</dbReference>
<keyword evidence="5" id="KW-0858">Xylan degradation</keyword>
<evidence type="ECO:0000256" key="4">
    <source>
        <dbReference type="ARBA" id="ARBA00022525"/>
    </source>
</evidence>
<dbReference type="OrthoDB" id="47059at2759"/>
<evidence type="ECO:0000256" key="1">
    <source>
        <dbReference type="ARBA" id="ARBA00004613"/>
    </source>
</evidence>
<feature type="domain" description="Fibronectin type III-like" evidence="20">
    <location>
        <begin position="717"/>
        <end position="787"/>
    </location>
</feature>
<dbReference type="GO" id="GO:0009044">
    <property type="term" value="F:xylan 1,4-beta-xylosidase activity"/>
    <property type="evidence" value="ECO:0007669"/>
    <property type="project" value="UniProtKB-EC"/>
</dbReference>
<dbReference type="Pfam" id="PF14310">
    <property type="entry name" value="Fn3-like"/>
    <property type="match status" value="1"/>
</dbReference>
<keyword evidence="9" id="KW-0119">Carbohydrate metabolism</keyword>
<keyword evidence="8" id="KW-0325">Glycoprotein</keyword>
<dbReference type="PANTHER" id="PTHR42721:SF13">
    <property type="entry name" value="EXO-1,4-BETA-XYLOSIDASE XLND"/>
    <property type="match status" value="1"/>
</dbReference>
<dbReference type="GO" id="GO:0045493">
    <property type="term" value="P:xylan catabolic process"/>
    <property type="evidence" value="ECO:0007669"/>
    <property type="project" value="UniProtKB-KW"/>
</dbReference>
<evidence type="ECO:0000256" key="12">
    <source>
        <dbReference type="ARBA" id="ARBA00024574"/>
    </source>
</evidence>
<evidence type="ECO:0000256" key="18">
    <source>
        <dbReference type="ARBA" id="ARBA00042744"/>
    </source>
</evidence>
<evidence type="ECO:0000256" key="17">
    <source>
        <dbReference type="ARBA" id="ARBA00041684"/>
    </source>
</evidence>
<comment type="similarity">
    <text evidence="3">Belongs to the glycosyl hydrolase 3 family.</text>
</comment>
<reference evidence="21" key="2">
    <citation type="journal article" date="2023" name="IMA Fungus">
        <title>Comparative genomic study of the Penicillium genus elucidates a diverse pangenome and 15 lateral gene transfer events.</title>
        <authorList>
            <person name="Petersen C."/>
            <person name="Sorensen T."/>
            <person name="Nielsen M.R."/>
            <person name="Sondergaard T.E."/>
            <person name="Sorensen J.L."/>
            <person name="Fitzpatrick D.A."/>
            <person name="Frisvad J.C."/>
            <person name="Nielsen K.L."/>
        </authorList>
    </citation>
    <scope>NUCLEOTIDE SEQUENCE</scope>
    <source>
        <strain evidence="21">IBT 15544</strain>
    </source>
</reference>
<evidence type="ECO:0000313" key="22">
    <source>
        <dbReference type="Proteomes" id="UP001150904"/>
    </source>
</evidence>
<evidence type="ECO:0000256" key="13">
    <source>
        <dbReference type="ARBA" id="ARBA00025331"/>
    </source>
</evidence>
<feature type="signal peptide" evidence="19">
    <location>
        <begin position="1"/>
        <end position="22"/>
    </location>
</feature>
<name>A0A9W9NB87_9EURO</name>
<sequence length="815" mass="89824">MSAFISTAAAFMAAAMVLPSLAQDNTSYVNYNVEPQPNLYPETLETPRLRGFPDCQTGPLAPTQVCNTSALPSERAAALISLFTLDELLNHTGNTIPGLPRLGLPNYEVWSETLHGLDHADWASSGPFSWATSFPQAILTVASLNRTLFHHIGDIIGIQGRAFNNDGRFGLDGYDPNINGFRSPIWGRGQETPGEDTFCLTSTYAYQYITGLQGGIEPKTLQIASTAKHFAGYDIENWHGHSRLGNDLVISMQDLSEYYTPQFRVATHDARVYSVMCAYVAVNGVPSCTNSYFLQTLLRDTFDFVDDGYVTSDCDAVYVAWNPHGYAANWSTAAADGMQAGCDINCGQTYQRHLITALEDGQVSRREIERGPLRLYTTLVRLGYFDGNESAYRHLSWSDVERTDAWNVSYEAAVQATVLLKNENFLPLPEKTRNVAVIGPWSNATNQMQGNYYGPAPYFITPLHAFRSAGFNVNYAYGTGISSNSTAGFPAALEAAKKSDVIFYVGGIDSTVEAEGLDRENVTWTGNQLELIHRLTELGKPVVVASYGGGQLDDSTLKHNPNVKALLWGGYPGQSGGAALVDLITGKRAPAGRLPSTQYPAEYVNEFSQIDMYLRPNGSNPGQTYIWYRGKPVYEFGHGLFYTTFREELASSANHGMPGISGYHQKGHLISPAEGNTTFNIQDLLSQPYAGYTDVGHKPFINFTARITNDGRRTSDYTAMLFVNTTAGPAPYPNKWLIGFDRLGNVEPHESQLMNIPVPIESVSRTDEEGDRILYPGHYELALNNDRSVVLPFSLTGNPTIVYKWPRQEQEVPRT</sequence>
<feature type="chain" id="PRO_5040928992" description="xylan 1,4-beta-xylosidase" evidence="19">
    <location>
        <begin position="23"/>
        <end position="815"/>
    </location>
</feature>
<dbReference type="Gene3D" id="3.20.20.300">
    <property type="entry name" value="Glycoside hydrolase, family 3, N-terminal domain"/>
    <property type="match status" value="1"/>
</dbReference>
<proteinExistence type="inferred from homology"/>
<dbReference type="Proteomes" id="UP001150904">
    <property type="component" value="Unassembled WGS sequence"/>
</dbReference>
<keyword evidence="6 19" id="KW-0732">Signal</keyword>
<organism evidence="21 22">
    <name type="scientific">Penicillium cinerascens</name>
    <dbReference type="NCBI Taxonomy" id="70096"/>
    <lineage>
        <taxon>Eukaryota</taxon>
        <taxon>Fungi</taxon>
        <taxon>Dikarya</taxon>
        <taxon>Ascomycota</taxon>
        <taxon>Pezizomycotina</taxon>
        <taxon>Eurotiomycetes</taxon>
        <taxon>Eurotiomycetidae</taxon>
        <taxon>Eurotiales</taxon>
        <taxon>Aspergillaceae</taxon>
        <taxon>Penicillium</taxon>
    </lineage>
</organism>
<dbReference type="InterPro" id="IPR044993">
    <property type="entry name" value="BXL"/>
</dbReference>
<gene>
    <name evidence="21" type="ORF">N7498_003059</name>
</gene>
<dbReference type="RefSeq" id="XP_058312465.1">
    <property type="nucleotide sequence ID" value="XM_058450121.1"/>
</dbReference>
<comment type="function">
    <text evidence="13">Xylan 1,4-beta-xylosidase involved in the hydrolysis of xylan, a major structural heterogeneous polysaccharide found in plant biomass representing the second most abundant polysaccharide in the biosphere, after cellulose.</text>
</comment>
<evidence type="ECO:0000256" key="3">
    <source>
        <dbReference type="ARBA" id="ARBA00005336"/>
    </source>
</evidence>
<evidence type="ECO:0000256" key="6">
    <source>
        <dbReference type="ARBA" id="ARBA00022729"/>
    </source>
</evidence>
<comment type="pathway">
    <text evidence="2">Glycan degradation; xylan degradation.</text>
</comment>
<dbReference type="GO" id="GO:0005576">
    <property type="term" value="C:extracellular region"/>
    <property type="evidence" value="ECO:0007669"/>
    <property type="project" value="UniProtKB-SubCell"/>
</dbReference>
<dbReference type="EC" id="3.2.1.37" evidence="14"/>
<evidence type="ECO:0000313" key="21">
    <source>
        <dbReference type="EMBL" id="KAJ5216652.1"/>
    </source>
</evidence>
<dbReference type="SUPFAM" id="SSF51445">
    <property type="entry name" value="(Trans)glycosidases"/>
    <property type="match status" value="1"/>
</dbReference>
<dbReference type="SMART" id="SM01217">
    <property type="entry name" value="Fn3_like"/>
    <property type="match status" value="1"/>
</dbReference>
<dbReference type="FunFam" id="3.40.50.1700:FF:000007">
    <property type="entry name" value="Exo-1,4-beta-xylosidase xlnD"/>
    <property type="match status" value="1"/>
</dbReference>
<evidence type="ECO:0000256" key="19">
    <source>
        <dbReference type="SAM" id="SignalP"/>
    </source>
</evidence>
<dbReference type="InterPro" id="IPR013783">
    <property type="entry name" value="Ig-like_fold"/>
</dbReference>
<evidence type="ECO:0000256" key="9">
    <source>
        <dbReference type="ARBA" id="ARBA00023277"/>
    </source>
</evidence>
<dbReference type="InterPro" id="IPR002772">
    <property type="entry name" value="Glyco_hydro_3_C"/>
</dbReference>
<dbReference type="InterPro" id="IPR001764">
    <property type="entry name" value="Glyco_hydro_3_N"/>
</dbReference>
<dbReference type="Gene3D" id="3.40.50.1700">
    <property type="entry name" value="Glycoside hydrolase family 3 C-terminal domain"/>
    <property type="match status" value="1"/>
</dbReference>
<evidence type="ECO:0000259" key="20">
    <source>
        <dbReference type="SMART" id="SM01217"/>
    </source>
</evidence>
<dbReference type="AlphaFoldDB" id="A0A9W9NB87"/>
<accession>A0A9W9NB87</accession>
<keyword evidence="4" id="KW-0964">Secreted</keyword>
<keyword evidence="11" id="KW-0624">Polysaccharide degradation</keyword>
<keyword evidence="7" id="KW-0378">Hydrolase</keyword>
<dbReference type="Gene3D" id="2.60.40.10">
    <property type="entry name" value="Immunoglobulins"/>
    <property type="match status" value="1"/>
</dbReference>
<evidence type="ECO:0000256" key="7">
    <source>
        <dbReference type="ARBA" id="ARBA00022801"/>
    </source>
</evidence>
<dbReference type="InterPro" id="IPR036962">
    <property type="entry name" value="Glyco_hydro_3_N_sf"/>
</dbReference>
<dbReference type="InterPro" id="IPR036881">
    <property type="entry name" value="Glyco_hydro_3_C_sf"/>
</dbReference>
<dbReference type="GeneID" id="83177422"/>
<comment type="catalytic activity">
    <reaction evidence="12">
        <text>Hydrolysis of (1-&gt;4)-beta-D-xylans, to remove successive D-xylose residues from the non-reducing termini.</text>
        <dbReference type="EC" id="3.2.1.37"/>
    </reaction>
</comment>
<evidence type="ECO:0000256" key="16">
    <source>
        <dbReference type="ARBA" id="ARBA00041545"/>
    </source>
</evidence>
<dbReference type="FunFam" id="2.60.40.10:FF:001420">
    <property type="entry name" value="Exo-1,4-beta-xylosidase xlnD"/>
    <property type="match status" value="1"/>
</dbReference>
<dbReference type="GO" id="GO:0031222">
    <property type="term" value="P:arabinan catabolic process"/>
    <property type="evidence" value="ECO:0007669"/>
    <property type="project" value="TreeGrafter"/>
</dbReference>
<evidence type="ECO:0000256" key="10">
    <source>
        <dbReference type="ARBA" id="ARBA00023295"/>
    </source>
</evidence>
<evidence type="ECO:0000256" key="2">
    <source>
        <dbReference type="ARBA" id="ARBA00004851"/>
    </source>
</evidence>
<dbReference type="Pfam" id="PF01915">
    <property type="entry name" value="Glyco_hydro_3_C"/>
    <property type="match status" value="1"/>
</dbReference>
<comment type="subcellular location">
    <subcellularLocation>
        <location evidence="1">Secreted</location>
    </subcellularLocation>
</comment>
<evidence type="ECO:0000256" key="11">
    <source>
        <dbReference type="ARBA" id="ARBA00023326"/>
    </source>
</evidence>
<dbReference type="InterPro" id="IPR026891">
    <property type="entry name" value="Fn3-like"/>
</dbReference>
<dbReference type="EMBL" id="JAPQKR010000005">
    <property type="protein sequence ID" value="KAJ5216652.1"/>
    <property type="molecule type" value="Genomic_DNA"/>
</dbReference>
<evidence type="ECO:0000256" key="14">
    <source>
        <dbReference type="ARBA" id="ARBA00026107"/>
    </source>
</evidence>